<feature type="domain" description="HTH crp-type" evidence="5">
    <location>
        <begin position="149"/>
        <end position="221"/>
    </location>
</feature>
<dbReference type="InterPro" id="IPR012318">
    <property type="entry name" value="HTH_CRP"/>
</dbReference>
<dbReference type="InterPro" id="IPR036388">
    <property type="entry name" value="WH-like_DNA-bd_sf"/>
</dbReference>
<dbReference type="SUPFAM" id="SSF51206">
    <property type="entry name" value="cAMP-binding domain-like"/>
    <property type="match status" value="1"/>
</dbReference>
<evidence type="ECO:0000259" key="5">
    <source>
        <dbReference type="PROSITE" id="PS51063"/>
    </source>
</evidence>
<keyword evidence="7" id="KW-1185">Reference proteome</keyword>
<dbReference type="EMBL" id="CP000490">
    <property type="protein sequence ID" value="ABL71539.1"/>
    <property type="molecule type" value="Genomic_DNA"/>
</dbReference>
<dbReference type="InterPro" id="IPR014710">
    <property type="entry name" value="RmlC-like_jellyroll"/>
</dbReference>
<dbReference type="SMART" id="SM00419">
    <property type="entry name" value="HTH_CRP"/>
    <property type="match status" value="1"/>
</dbReference>
<dbReference type="PANTHER" id="PTHR24567:SF74">
    <property type="entry name" value="HTH-TYPE TRANSCRIPTIONAL REGULATOR ARCR"/>
    <property type="match status" value="1"/>
</dbReference>
<dbReference type="InterPro" id="IPR018488">
    <property type="entry name" value="cNMP-bd_CS"/>
</dbReference>
<dbReference type="HOGENOM" id="CLU_075053_3_4_5"/>
<dbReference type="Gene3D" id="1.10.10.10">
    <property type="entry name" value="Winged helix-like DNA-binding domain superfamily/Winged helix DNA-binding domain"/>
    <property type="match status" value="1"/>
</dbReference>
<dbReference type="EnsemblBacteria" id="ABL71539">
    <property type="protein sequence ID" value="ABL71539"/>
    <property type="gene ID" value="Pden_3468"/>
</dbReference>
<proteinExistence type="predicted"/>
<dbReference type="Pfam" id="PF13545">
    <property type="entry name" value="HTH_Crp_2"/>
    <property type="match status" value="1"/>
</dbReference>
<dbReference type="STRING" id="318586.Pden_3468"/>
<dbReference type="GO" id="GO:0005829">
    <property type="term" value="C:cytosol"/>
    <property type="evidence" value="ECO:0007669"/>
    <property type="project" value="TreeGrafter"/>
</dbReference>
<evidence type="ECO:0000313" key="7">
    <source>
        <dbReference type="Proteomes" id="UP000000361"/>
    </source>
</evidence>
<dbReference type="GO" id="GO:0003677">
    <property type="term" value="F:DNA binding"/>
    <property type="evidence" value="ECO:0007669"/>
    <property type="project" value="UniProtKB-KW"/>
</dbReference>
<evidence type="ECO:0000259" key="4">
    <source>
        <dbReference type="PROSITE" id="PS50042"/>
    </source>
</evidence>
<protein>
    <submittedName>
        <fullName evidence="6">Putative transcriptional regulator, Crp/Fnr family</fullName>
    </submittedName>
</protein>
<sequence>MENMTKIMDLADLPWFAGLPDEVLAGIESGSRRRHADRGQLIIERGEPGDSVLFVLSGHVLAVQWTRSGREIVYSEIAPGSAFGELSVLSGMPRSLSLYARTACVLLETPGTLLTGLMDTQPQVRQAVIQDLVRRIHDLTERVQELTALDVEERLRAYLLRVSLEHGGLEPGRRMPDPPTHAEMANIIGANREAVSRALAKLSRAGIIESGRKYLRIMQPDALIPDDTGRGDCPSR</sequence>
<dbReference type="SUPFAM" id="SSF46785">
    <property type="entry name" value="Winged helix' DNA-binding domain"/>
    <property type="match status" value="1"/>
</dbReference>
<dbReference type="CDD" id="cd00038">
    <property type="entry name" value="CAP_ED"/>
    <property type="match status" value="1"/>
</dbReference>
<evidence type="ECO:0000256" key="3">
    <source>
        <dbReference type="ARBA" id="ARBA00023163"/>
    </source>
</evidence>
<dbReference type="InterPro" id="IPR018490">
    <property type="entry name" value="cNMP-bd_dom_sf"/>
</dbReference>
<keyword evidence="2" id="KW-0238">DNA-binding</keyword>
<dbReference type="PROSITE" id="PS00888">
    <property type="entry name" value="CNMP_BINDING_1"/>
    <property type="match status" value="1"/>
</dbReference>
<evidence type="ECO:0000256" key="2">
    <source>
        <dbReference type="ARBA" id="ARBA00023125"/>
    </source>
</evidence>
<dbReference type="PROSITE" id="PS51063">
    <property type="entry name" value="HTH_CRP_2"/>
    <property type="match status" value="1"/>
</dbReference>
<dbReference type="Pfam" id="PF00027">
    <property type="entry name" value="cNMP_binding"/>
    <property type="match status" value="1"/>
</dbReference>
<accession>A1B7P5</accession>
<evidence type="ECO:0000313" key="6">
    <source>
        <dbReference type="EMBL" id="ABL71539.1"/>
    </source>
</evidence>
<reference evidence="7" key="1">
    <citation type="submission" date="2006-12" db="EMBL/GenBank/DDBJ databases">
        <title>Complete sequence of chromosome 2 of Paracoccus denitrificans PD1222.</title>
        <authorList>
            <person name="Copeland A."/>
            <person name="Lucas S."/>
            <person name="Lapidus A."/>
            <person name="Barry K."/>
            <person name="Detter J.C."/>
            <person name="Glavina del Rio T."/>
            <person name="Hammon N."/>
            <person name="Israni S."/>
            <person name="Dalin E."/>
            <person name="Tice H."/>
            <person name="Pitluck S."/>
            <person name="Munk A.C."/>
            <person name="Brettin T."/>
            <person name="Bruce D."/>
            <person name="Han C."/>
            <person name="Tapia R."/>
            <person name="Gilna P."/>
            <person name="Schmutz J."/>
            <person name="Larimer F."/>
            <person name="Land M."/>
            <person name="Hauser L."/>
            <person name="Kyrpides N."/>
            <person name="Lykidis A."/>
            <person name="Spiro S."/>
            <person name="Richardson D.J."/>
            <person name="Moir J.W.B."/>
            <person name="Ferguson S.J."/>
            <person name="van Spanning R.J.M."/>
            <person name="Richardson P."/>
        </authorList>
    </citation>
    <scope>NUCLEOTIDE SEQUENCE [LARGE SCALE GENOMIC DNA]</scope>
    <source>
        <strain evidence="7">Pd 1222</strain>
    </source>
</reference>
<keyword evidence="1" id="KW-0805">Transcription regulation</keyword>
<dbReference type="AlphaFoldDB" id="A1B7P5"/>
<dbReference type="SMART" id="SM00100">
    <property type="entry name" value="cNMP"/>
    <property type="match status" value="1"/>
</dbReference>
<dbReference type="InterPro" id="IPR036390">
    <property type="entry name" value="WH_DNA-bd_sf"/>
</dbReference>
<evidence type="ECO:0000256" key="1">
    <source>
        <dbReference type="ARBA" id="ARBA00023015"/>
    </source>
</evidence>
<gene>
    <name evidence="6" type="ordered locus">Pden_3468</name>
</gene>
<dbReference type="PANTHER" id="PTHR24567">
    <property type="entry name" value="CRP FAMILY TRANSCRIPTIONAL REGULATORY PROTEIN"/>
    <property type="match status" value="1"/>
</dbReference>
<dbReference type="PROSITE" id="PS50042">
    <property type="entry name" value="CNMP_BINDING_3"/>
    <property type="match status" value="1"/>
</dbReference>
<dbReference type="Gene3D" id="2.60.120.10">
    <property type="entry name" value="Jelly Rolls"/>
    <property type="match status" value="1"/>
</dbReference>
<feature type="domain" description="Cyclic nucleotide-binding" evidence="4">
    <location>
        <begin position="15"/>
        <end position="135"/>
    </location>
</feature>
<organism evidence="6 7">
    <name type="scientific">Paracoccus denitrificans (strain Pd 1222)</name>
    <dbReference type="NCBI Taxonomy" id="318586"/>
    <lineage>
        <taxon>Bacteria</taxon>
        <taxon>Pseudomonadati</taxon>
        <taxon>Pseudomonadota</taxon>
        <taxon>Alphaproteobacteria</taxon>
        <taxon>Rhodobacterales</taxon>
        <taxon>Paracoccaceae</taxon>
        <taxon>Paracoccus</taxon>
    </lineage>
</organism>
<dbReference type="GO" id="GO:0003700">
    <property type="term" value="F:DNA-binding transcription factor activity"/>
    <property type="evidence" value="ECO:0007669"/>
    <property type="project" value="TreeGrafter"/>
</dbReference>
<dbReference type="InterPro" id="IPR000595">
    <property type="entry name" value="cNMP-bd_dom"/>
</dbReference>
<keyword evidence="3" id="KW-0804">Transcription</keyword>
<dbReference type="KEGG" id="pde:Pden_3468"/>
<dbReference type="InterPro" id="IPR050397">
    <property type="entry name" value="Env_Response_Regulators"/>
</dbReference>
<dbReference type="Proteomes" id="UP000000361">
    <property type="component" value="Chromosome 2"/>
</dbReference>
<name>A1B7P5_PARDP</name>
<dbReference type="eggNOG" id="COG0664">
    <property type="taxonomic scope" value="Bacteria"/>
</dbReference>